<dbReference type="Gene3D" id="3.90.1320.10">
    <property type="entry name" value="Outer-capsid protein sigma 3, large lobe"/>
    <property type="match status" value="1"/>
</dbReference>
<evidence type="ECO:0000313" key="4">
    <source>
        <dbReference type="Proteomes" id="UP000215914"/>
    </source>
</evidence>
<feature type="domain" description="Neprosin PEP catalytic" evidence="2">
    <location>
        <begin position="33"/>
        <end position="311"/>
    </location>
</feature>
<dbReference type="EMBL" id="MNCJ02000088">
    <property type="protein sequence ID" value="KAF5824190.1"/>
    <property type="molecule type" value="Genomic_DNA"/>
</dbReference>
<evidence type="ECO:0000259" key="2">
    <source>
        <dbReference type="PROSITE" id="PS52045"/>
    </source>
</evidence>
<dbReference type="Proteomes" id="UP000215914">
    <property type="component" value="Unassembled WGS sequence"/>
</dbReference>
<reference evidence="3" key="1">
    <citation type="journal article" date="2017" name="Nature">
        <title>The sunflower genome provides insights into oil metabolism, flowering and Asterid evolution.</title>
        <authorList>
            <person name="Badouin H."/>
            <person name="Gouzy J."/>
            <person name="Grassa C.J."/>
            <person name="Murat F."/>
            <person name="Staton S.E."/>
            <person name="Cottret L."/>
            <person name="Lelandais-Briere C."/>
            <person name="Owens G.L."/>
            <person name="Carrere S."/>
            <person name="Mayjonade B."/>
            <person name="Legrand L."/>
            <person name="Gill N."/>
            <person name="Kane N.C."/>
            <person name="Bowers J.E."/>
            <person name="Hubner S."/>
            <person name="Bellec A."/>
            <person name="Berard A."/>
            <person name="Berges H."/>
            <person name="Blanchet N."/>
            <person name="Boniface M.C."/>
            <person name="Brunel D."/>
            <person name="Catrice O."/>
            <person name="Chaidir N."/>
            <person name="Claudel C."/>
            <person name="Donnadieu C."/>
            <person name="Faraut T."/>
            <person name="Fievet G."/>
            <person name="Helmstetter N."/>
            <person name="King M."/>
            <person name="Knapp S.J."/>
            <person name="Lai Z."/>
            <person name="Le Paslier M.C."/>
            <person name="Lippi Y."/>
            <person name="Lorenzon L."/>
            <person name="Mandel J.R."/>
            <person name="Marage G."/>
            <person name="Marchand G."/>
            <person name="Marquand E."/>
            <person name="Bret-Mestries E."/>
            <person name="Morien E."/>
            <person name="Nambeesan S."/>
            <person name="Nguyen T."/>
            <person name="Pegot-Espagnet P."/>
            <person name="Pouilly N."/>
            <person name="Raftis F."/>
            <person name="Sallet E."/>
            <person name="Schiex T."/>
            <person name="Thomas J."/>
            <person name="Vandecasteele C."/>
            <person name="Vares D."/>
            <person name="Vear F."/>
            <person name="Vautrin S."/>
            <person name="Crespi M."/>
            <person name="Mangin B."/>
            <person name="Burke J.M."/>
            <person name="Salse J."/>
            <person name="Munos S."/>
            <person name="Vincourt P."/>
            <person name="Rieseberg L.H."/>
            <person name="Langlade N.B."/>
        </authorList>
    </citation>
    <scope>NUCLEOTIDE SEQUENCE</scope>
    <source>
        <tissue evidence="3">Leaves</tissue>
    </source>
</reference>
<organism evidence="3 4">
    <name type="scientific">Helianthus annuus</name>
    <name type="common">Common sunflower</name>
    <dbReference type="NCBI Taxonomy" id="4232"/>
    <lineage>
        <taxon>Eukaryota</taxon>
        <taxon>Viridiplantae</taxon>
        <taxon>Streptophyta</taxon>
        <taxon>Embryophyta</taxon>
        <taxon>Tracheophyta</taxon>
        <taxon>Spermatophyta</taxon>
        <taxon>Magnoliopsida</taxon>
        <taxon>eudicotyledons</taxon>
        <taxon>Gunneridae</taxon>
        <taxon>Pentapetalae</taxon>
        <taxon>asterids</taxon>
        <taxon>campanulids</taxon>
        <taxon>Asterales</taxon>
        <taxon>Asteraceae</taxon>
        <taxon>Asteroideae</taxon>
        <taxon>Heliantheae alliance</taxon>
        <taxon>Heliantheae</taxon>
        <taxon>Helianthus</taxon>
    </lineage>
</organism>
<comment type="caution">
    <text evidence="3">The sequence shown here is derived from an EMBL/GenBank/DDBJ whole genome shotgun (WGS) entry which is preliminary data.</text>
</comment>
<feature type="compositionally biased region" description="Polar residues" evidence="1">
    <location>
        <begin position="10"/>
        <end position="28"/>
    </location>
</feature>
<gene>
    <name evidence="3" type="ORF">HanXRQr2_Chr00c088g0833771</name>
</gene>
<dbReference type="InterPro" id="IPR004314">
    <property type="entry name" value="Neprosin"/>
</dbReference>
<feature type="region of interest" description="Disordered" evidence="1">
    <location>
        <begin position="1"/>
        <end position="28"/>
    </location>
</feature>
<dbReference type="AlphaFoldDB" id="A0A9K3JZ57"/>
<dbReference type="PANTHER" id="PTHR31589">
    <property type="entry name" value="PROTEIN, PUTATIVE (DUF239)-RELATED-RELATED"/>
    <property type="match status" value="1"/>
</dbReference>
<accession>A0A9K3JZ57</accession>
<dbReference type="Pfam" id="PF03080">
    <property type="entry name" value="Neprosin"/>
    <property type="match status" value="1"/>
</dbReference>
<dbReference type="PANTHER" id="PTHR31589:SF245">
    <property type="entry name" value="NEPROSIN"/>
    <property type="match status" value="1"/>
</dbReference>
<dbReference type="InterPro" id="IPR053168">
    <property type="entry name" value="Glutamic_endopeptidase"/>
</dbReference>
<evidence type="ECO:0000313" key="3">
    <source>
        <dbReference type="EMBL" id="KAF5824190.1"/>
    </source>
</evidence>
<evidence type="ECO:0000256" key="1">
    <source>
        <dbReference type="SAM" id="MobiDB-lite"/>
    </source>
</evidence>
<reference evidence="3" key="2">
    <citation type="submission" date="2020-06" db="EMBL/GenBank/DDBJ databases">
        <title>Helianthus annuus Genome sequencing and assembly Release 2.</title>
        <authorList>
            <person name="Gouzy J."/>
            <person name="Langlade N."/>
            <person name="Munos S."/>
        </authorList>
    </citation>
    <scope>NUCLEOTIDE SEQUENCE</scope>
    <source>
        <tissue evidence="3">Leaves</tissue>
    </source>
</reference>
<name>A0A9K3JZ57_HELAN</name>
<sequence>MKSSHLDQMKYTSKTLQNSSSSKAPSQPWLQYGRCPNGTIPILALTAGYNYSGARANIKVWNPYVDGVNDTEMRLHLDYSSSQVMLRACPVEHYDIVKETVEAGWMASFTFITAMYKTFFKVVLFGPLVYKDFKTRLFVYWKADNGSSCFDLICPGFVQTSSEVLLGGDIGTYNYGSEIEFQISKDPDTNNWWFLYNSEEVGYWPSDIFQSMKYEANMVQWGGEVFSPYVGTHPHTDTAMGNGKFADRLYRKSGTMTGLLIEENSSPLKRPESYTISSNEWNCYDADLLDEKVPEPVFLYGGPGSHFNPNC</sequence>
<keyword evidence="4" id="KW-1185">Reference proteome</keyword>
<proteinExistence type="predicted"/>
<protein>
    <submittedName>
        <fullName evidence="3">Neprosin</fullName>
    </submittedName>
</protein>
<dbReference type="PROSITE" id="PS52045">
    <property type="entry name" value="NEPROSIN_PEP_CD"/>
    <property type="match status" value="1"/>
</dbReference>